<gene>
    <name evidence="2" type="ORF">Ocin01_15381</name>
</gene>
<name>A0A1D2ME98_ORCCI</name>
<dbReference type="EMBL" id="LJIJ01001600">
    <property type="protein sequence ID" value="ODM91299.1"/>
    <property type="molecule type" value="Genomic_DNA"/>
</dbReference>
<organism evidence="2 3">
    <name type="scientific">Orchesella cincta</name>
    <name type="common">Springtail</name>
    <name type="synonym">Podura cincta</name>
    <dbReference type="NCBI Taxonomy" id="48709"/>
    <lineage>
        <taxon>Eukaryota</taxon>
        <taxon>Metazoa</taxon>
        <taxon>Ecdysozoa</taxon>
        <taxon>Arthropoda</taxon>
        <taxon>Hexapoda</taxon>
        <taxon>Collembola</taxon>
        <taxon>Entomobryomorpha</taxon>
        <taxon>Entomobryoidea</taxon>
        <taxon>Orchesellidae</taxon>
        <taxon>Orchesellinae</taxon>
        <taxon>Orchesella</taxon>
    </lineage>
</organism>
<evidence type="ECO:0000313" key="2">
    <source>
        <dbReference type="EMBL" id="ODM91299.1"/>
    </source>
</evidence>
<evidence type="ECO:0000256" key="1">
    <source>
        <dbReference type="SAM" id="MobiDB-lite"/>
    </source>
</evidence>
<dbReference type="Proteomes" id="UP000094527">
    <property type="component" value="Unassembled WGS sequence"/>
</dbReference>
<proteinExistence type="predicted"/>
<keyword evidence="3" id="KW-1185">Reference proteome</keyword>
<feature type="compositionally biased region" description="Basic and acidic residues" evidence="1">
    <location>
        <begin position="1"/>
        <end position="10"/>
    </location>
</feature>
<evidence type="ECO:0000313" key="3">
    <source>
        <dbReference type="Proteomes" id="UP000094527"/>
    </source>
</evidence>
<accession>A0A1D2ME98</accession>
<reference evidence="2 3" key="1">
    <citation type="journal article" date="2016" name="Genome Biol. Evol.">
        <title>Gene Family Evolution Reflects Adaptation to Soil Environmental Stressors in the Genome of the Collembolan Orchesella cincta.</title>
        <authorList>
            <person name="Faddeeva-Vakhrusheva A."/>
            <person name="Derks M.F."/>
            <person name="Anvar S.Y."/>
            <person name="Agamennone V."/>
            <person name="Suring W."/>
            <person name="Smit S."/>
            <person name="van Straalen N.M."/>
            <person name="Roelofs D."/>
        </authorList>
    </citation>
    <scope>NUCLEOTIDE SEQUENCE [LARGE SCALE GENOMIC DNA]</scope>
    <source>
        <tissue evidence="2">Mixed pool</tissue>
    </source>
</reference>
<feature type="region of interest" description="Disordered" evidence="1">
    <location>
        <begin position="1"/>
        <end position="74"/>
    </location>
</feature>
<protein>
    <submittedName>
        <fullName evidence="2">Uncharacterized protein</fullName>
    </submittedName>
</protein>
<comment type="caution">
    <text evidence="2">The sequence shown here is derived from an EMBL/GenBank/DDBJ whole genome shotgun (WGS) entry which is preliminary data.</text>
</comment>
<sequence>MYSSSESDRLTRRRLQRVSGSVPSKRLKSSRVLRLPGQGALEGFPGPASTSYGLNGPDPDNPRKKYPLKYKRPSTTSNSFRLICSDRMSLTR</sequence>
<dbReference type="AlphaFoldDB" id="A0A1D2ME98"/>